<comment type="caution">
    <text evidence="2">The sequence shown here is derived from an EMBL/GenBank/DDBJ whole genome shotgun (WGS) entry which is preliminary data.</text>
</comment>
<dbReference type="AlphaFoldDB" id="A0A8X6GZ10"/>
<gene>
    <name evidence="2" type="ORF">TNCT_15481</name>
</gene>
<feature type="region of interest" description="Disordered" evidence="1">
    <location>
        <begin position="1"/>
        <end position="69"/>
    </location>
</feature>
<proteinExistence type="predicted"/>
<evidence type="ECO:0000313" key="2">
    <source>
        <dbReference type="EMBL" id="GFQ63857.1"/>
    </source>
</evidence>
<organism evidence="2 3">
    <name type="scientific">Trichonephila clavata</name>
    <name type="common">Joro spider</name>
    <name type="synonym">Nephila clavata</name>
    <dbReference type="NCBI Taxonomy" id="2740835"/>
    <lineage>
        <taxon>Eukaryota</taxon>
        <taxon>Metazoa</taxon>
        <taxon>Ecdysozoa</taxon>
        <taxon>Arthropoda</taxon>
        <taxon>Chelicerata</taxon>
        <taxon>Arachnida</taxon>
        <taxon>Araneae</taxon>
        <taxon>Araneomorphae</taxon>
        <taxon>Entelegynae</taxon>
        <taxon>Araneoidea</taxon>
        <taxon>Nephilidae</taxon>
        <taxon>Trichonephila</taxon>
    </lineage>
</organism>
<evidence type="ECO:0000313" key="3">
    <source>
        <dbReference type="Proteomes" id="UP000887116"/>
    </source>
</evidence>
<feature type="compositionally biased region" description="Polar residues" evidence="1">
    <location>
        <begin position="39"/>
        <end position="54"/>
    </location>
</feature>
<keyword evidence="3" id="KW-1185">Reference proteome</keyword>
<accession>A0A8X6GZ10</accession>
<dbReference type="Proteomes" id="UP000887116">
    <property type="component" value="Unassembled WGS sequence"/>
</dbReference>
<protein>
    <submittedName>
        <fullName evidence="2">Uncharacterized protein</fullName>
    </submittedName>
</protein>
<name>A0A8X6GZ10_TRICU</name>
<reference evidence="2" key="1">
    <citation type="submission" date="2020-07" db="EMBL/GenBank/DDBJ databases">
        <title>Multicomponent nature underlies the extraordinary mechanical properties of spider dragline silk.</title>
        <authorList>
            <person name="Kono N."/>
            <person name="Nakamura H."/>
            <person name="Mori M."/>
            <person name="Yoshida Y."/>
            <person name="Ohtoshi R."/>
            <person name="Malay A.D."/>
            <person name="Moran D.A.P."/>
            <person name="Tomita M."/>
            <person name="Numata K."/>
            <person name="Arakawa K."/>
        </authorList>
    </citation>
    <scope>NUCLEOTIDE SEQUENCE</scope>
</reference>
<evidence type="ECO:0000256" key="1">
    <source>
        <dbReference type="SAM" id="MobiDB-lite"/>
    </source>
</evidence>
<dbReference type="EMBL" id="BMAO01000027">
    <property type="protein sequence ID" value="GFQ63857.1"/>
    <property type="molecule type" value="Genomic_DNA"/>
</dbReference>
<feature type="compositionally biased region" description="Basic and acidic residues" evidence="1">
    <location>
        <begin position="19"/>
        <end position="38"/>
    </location>
</feature>
<sequence>MTHLSTVPFHHTRSNHISQPDRRPPPIDPHSPKPEHLPKTSTHPTSGCTPPQRTDPSHLSPIELQTQPQ</sequence>